<evidence type="ECO:0000313" key="10">
    <source>
        <dbReference type="Proteomes" id="UP000294862"/>
    </source>
</evidence>
<dbReference type="SUPFAM" id="SSF47175">
    <property type="entry name" value="Cytochromes"/>
    <property type="match status" value="1"/>
</dbReference>
<dbReference type="EMBL" id="SLWQ01000007">
    <property type="protein sequence ID" value="TCO38885.1"/>
    <property type="molecule type" value="Genomic_DNA"/>
</dbReference>
<dbReference type="GO" id="GO:0009055">
    <property type="term" value="F:electron transfer activity"/>
    <property type="evidence" value="ECO:0007669"/>
    <property type="project" value="InterPro"/>
</dbReference>
<accession>A0A4R2I8J8</accession>
<dbReference type="GO" id="GO:0005506">
    <property type="term" value="F:iron ion binding"/>
    <property type="evidence" value="ECO:0007669"/>
    <property type="project" value="InterPro"/>
</dbReference>
<evidence type="ECO:0000256" key="6">
    <source>
        <dbReference type="PIRSR" id="PIRSR000027-1"/>
    </source>
</evidence>
<comment type="caution">
    <text evidence="9">The sequence shown here is derived from an EMBL/GenBank/DDBJ whole genome shotgun (WGS) entry which is preliminary data.</text>
</comment>
<dbReference type="OrthoDB" id="5520910at2"/>
<feature type="binding site" description="axial binding residue" evidence="6">
    <location>
        <position position="145"/>
    </location>
    <ligand>
        <name>heme c</name>
        <dbReference type="ChEBI" id="CHEBI:61717"/>
    </ligand>
    <ligandPart>
        <name>Fe</name>
        <dbReference type="ChEBI" id="CHEBI:18248"/>
    </ligandPart>
</feature>
<dbReference type="RefSeq" id="WP_131999092.1">
    <property type="nucleotide sequence ID" value="NZ_JACGXM010000006.1"/>
</dbReference>
<evidence type="ECO:0000256" key="8">
    <source>
        <dbReference type="SAM" id="SignalP"/>
    </source>
</evidence>
<dbReference type="InterPro" id="IPR010980">
    <property type="entry name" value="Cyt_c/b562"/>
</dbReference>
<gene>
    <name evidence="9" type="ORF">EV148_107173</name>
</gene>
<comment type="PTM">
    <text evidence="7">Binds 1 heme group per subunit.</text>
</comment>
<keyword evidence="10" id="KW-1185">Reference proteome</keyword>
<name>A0A4R2I8J8_9GAMM</name>
<dbReference type="Pfam" id="PF01322">
    <property type="entry name" value="Cytochrom_C_2"/>
    <property type="match status" value="1"/>
</dbReference>
<evidence type="ECO:0000256" key="5">
    <source>
        <dbReference type="ARBA" id="ARBA00023004"/>
    </source>
</evidence>
<dbReference type="AlphaFoldDB" id="A0A4R2I8J8"/>
<dbReference type="GO" id="GO:0042597">
    <property type="term" value="C:periplasmic space"/>
    <property type="evidence" value="ECO:0007669"/>
    <property type="project" value="InterPro"/>
</dbReference>
<dbReference type="GO" id="GO:0020037">
    <property type="term" value="F:heme binding"/>
    <property type="evidence" value="ECO:0007669"/>
    <property type="project" value="InterPro"/>
</dbReference>
<protein>
    <submittedName>
        <fullName evidence="9">Cytochrome c556</fullName>
    </submittedName>
</protein>
<sequence length="152" mass="16644">MRRPRLILAILAAGAGLAAVATAAVKPESAIAYRQAGYTMLGWNFGPMAQMVRGKTPWDAAEFARRAERVAQIAPQLLEGFPEGSDAGAKTDAKPEIWKNMDDFKAKMDELVKQSRLLAEVAKSGDEAKMKDQFKQTAGACKACHEKYRNEE</sequence>
<feature type="binding site" description="covalent" evidence="7">
    <location>
        <position position="144"/>
    </location>
    <ligand>
        <name>heme c</name>
        <dbReference type="ChEBI" id="CHEBI:61717"/>
    </ligand>
</feature>
<organism evidence="9 10">
    <name type="scientific">Dokdonella fugitiva</name>
    <dbReference type="NCBI Taxonomy" id="328517"/>
    <lineage>
        <taxon>Bacteria</taxon>
        <taxon>Pseudomonadati</taxon>
        <taxon>Pseudomonadota</taxon>
        <taxon>Gammaproteobacteria</taxon>
        <taxon>Lysobacterales</taxon>
        <taxon>Rhodanobacteraceae</taxon>
        <taxon>Dokdonella</taxon>
    </lineage>
</organism>
<dbReference type="PROSITE" id="PS51009">
    <property type="entry name" value="CYTCII"/>
    <property type="match status" value="1"/>
</dbReference>
<evidence type="ECO:0000256" key="2">
    <source>
        <dbReference type="ARBA" id="ARBA00022617"/>
    </source>
</evidence>
<keyword evidence="4" id="KW-0249">Electron transport</keyword>
<dbReference type="Gene3D" id="1.20.120.10">
    <property type="entry name" value="Cytochrome c/b562"/>
    <property type="match status" value="1"/>
</dbReference>
<feature type="chain" id="PRO_5020762929" evidence="8">
    <location>
        <begin position="24"/>
        <end position="152"/>
    </location>
</feature>
<evidence type="ECO:0000256" key="4">
    <source>
        <dbReference type="ARBA" id="ARBA00022982"/>
    </source>
</evidence>
<dbReference type="InterPro" id="IPR002321">
    <property type="entry name" value="Cyt_c_II"/>
</dbReference>
<keyword evidence="2 7" id="KW-0349">Heme</keyword>
<feature type="binding site" description="covalent" evidence="7">
    <location>
        <position position="141"/>
    </location>
    <ligand>
        <name>heme c</name>
        <dbReference type="ChEBI" id="CHEBI:61717"/>
    </ligand>
</feature>
<dbReference type="Proteomes" id="UP000294862">
    <property type="component" value="Unassembled WGS sequence"/>
</dbReference>
<feature type="signal peptide" evidence="8">
    <location>
        <begin position="1"/>
        <end position="23"/>
    </location>
</feature>
<reference evidence="9 10" key="1">
    <citation type="journal article" date="2015" name="Stand. Genomic Sci.">
        <title>Genomic Encyclopedia of Bacterial and Archaeal Type Strains, Phase III: the genomes of soil and plant-associated and newly described type strains.</title>
        <authorList>
            <person name="Whitman W.B."/>
            <person name="Woyke T."/>
            <person name="Klenk H.P."/>
            <person name="Zhou Y."/>
            <person name="Lilburn T.G."/>
            <person name="Beck B.J."/>
            <person name="De Vos P."/>
            <person name="Vandamme P."/>
            <person name="Eisen J.A."/>
            <person name="Garrity G."/>
            <person name="Hugenholtz P."/>
            <person name="Kyrpides N.C."/>
        </authorList>
    </citation>
    <scope>NUCLEOTIDE SEQUENCE [LARGE SCALE GENOMIC DNA]</scope>
    <source>
        <strain evidence="9 10">A3</strain>
    </source>
</reference>
<dbReference type="PIRSF" id="PIRSF000027">
    <property type="entry name" value="Cytc_c_prime"/>
    <property type="match status" value="1"/>
</dbReference>
<proteinExistence type="predicted"/>
<dbReference type="InterPro" id="IPR012127">
    <property type="entry name" value="Cyt_c_prime"/>
</dbReference>
<dbReference type="GO" id="GO:0022900">
    <property type="term" value="P:electron transport chain"/>
    <property type="evidence" value="ECO:0007669"/>
    <property type="project" value="InterPro"/>
</dbReference>
<keyword evidence="8" id="KW-0732">Signal</keyword>
<evidence type="ECO:0000256" key="7">
    <source>
        <dbReference type="PIRSR" id="PIRSR000027-2"/>
    </source>
</evidence>
<keyword evidence="3 6" id="KW-0479">Metal-binding</keyword>
<keyword evidence="5 6" id="KW-0408">Iron</keyword>
<evidence type="ECO:0000313" key="9">
    <source>
        <dbReference type="EMBL" id="TCO38885.1"/>
    </source>
</evidence>
<evidence type="ECO:0000256" key="3">
    <source>
        <dbReference type="ARBA" id="ARBA00022723"/>
    </source>
</evidence>
<evidence type="ECO:0000256" key="1">
    <source>
        <dbReference type="ARBA" id="ARBA00022448"/>
    </source>
</evidence>
<keyword evidence="1" id="KW-0813">Transport</keyword>